<proteinExistence type="predicted"/>
<organism evidence="1 2">
    <name type="scientific">Durusdinium trenchii</name>
    <dbReference type="NCBI Taxonomy" id="1381693"/>
    <lineage>
        <taxon>Eukaryota</taxon>
        <taxon>Sar</taxon>
        <taxon>Alveolata</taxon>
        <taxon>Dinophyceae</taxon>
        <taxon>Suessiales</taxon>
        <taxon>Symbiodiniaceae</taxon>
        <taxon>Durusdinium</taxon>
    </lineage>
</organism>
<evidence type="ECO:0000313" key="2">
    <source>
        <dbReference type="Proteomes" id="UP001642484"/>
    </source>
</evidence>
<evidence type="ECO:0000313" key="1">
    <source>
        <dbReference type="EMBL" id="CAK9014309.1"/>
    </source>
</evidence>
<dbReference type="EMBL" id="CAXAMN010005557">
    <property type="protein sequence ID" value="CAK9014309.1"/>
    <property type="molecule type" value="Genomic_DNA"/>
</dbReference>
<sequence>MSFSRSAAGSGCLFFSADLRHAVATQGLWSQDVEMTIPAVSLVPPRLGKQTAALSIASRLVEWSQFKLSLRLVAGSRRLLFDEMLPNNQQSYGTLTLNVQPRLIEPSIFKLLVHFKTKLCLSSTLPTPNK</sequence>
<name>A0ABP0JIR6_9DINO</name>
<keyword evidence="2" id="KW-1185">Reference proteome</keyword>
<comment type="caution">
    <text evidence="1">The sequence shown here is derived from an EMBL/GenBank/DDBJ whole genome shotgun (WGS) entry which is preliminary data.</text>
</comment>
<protein>
    <submittedName>
        <fullName evidence="1">Uncharacterized protein</fullName>
    </submittedName>
</protein>
<gene>
    <name evidence="1" type="ORF">CCMP2556_LOCUS11630</name>
</gene>
<reference evidence="1 2" key="1">
    <citation type="submission" date="2024-02" db="EMBL/GenBank/DDBJ databases">
        <authorList>
            <person name="Chen Y."/>
            <person name="Shah S."/>
            <person name="Dougan E. K."/>
            <person name="Thang M."/>
            <person name="Chan C."/>
        </authorList>
    </citation>
    <scope>NUCLEOTIDE SEQUENCE [LARGE SCALE GENOMIC DNA]</scope>
</reference>
<accession>A0ABP0JIR6</accession>
<dbReference type="Proteomes" id="UP001642484">
    <property type="component" value="Unassembled WGS sequence"/>
</dbReference>